<reference evidence="2" key="1">
    <citation type="submission" date="2015-10" db="EMBL/GenBank/DDBJ databases">
        <authorList>
            <person name="Gilbert D.G."/>
        </authorList>
    </citation>
    <scope>NUCLEOTIDE SEQUENCE</scope>
</reference>
<keyword evidence="1" id="KW-0812">Transmembrane</keyword>
<proteinExistence type="predicted"/>
<sequence length="123" mass="13195">MDAIRSRLRTIINTDPADYEALDLQYSDVVGRFQATAAELAASVVPNDPPQGLPAPESQLVPSIGDRLIDSRLFQMLVPTAASVAMVLVVIAVTMNVRLANRIDELKRGNPSLQAGLNSNSLP</sequence>
<dbReference type="EMBL" id="FAXA01000422">
    <property type="protein sequence ID" value="CUV03449.1"/>
    <property type="molecule type" value="Genomic_DNA"/>
</dbReference>
<organism evidence="2">
    <name type="scientific">hydrothermal vent metagenome</name>
    <dbReference type="NCBI Taxonomy" id="652676"/>
    <lineage>
        <taxon>unclassified sequences</taxon>
        <taxon>metagenomes</taxon>
        <taxon>ecological metagenomes</taxon>
    </lineage>
</organism>
<protein>
    <submittedName>
        <fullName evidence="2">Uncharacterized protein</fullName>
    </submittedName>
</protein>
<dbReference type="AlphaFoldDB" id="A0A160VBC0"/>
<feature type="transmembrane region" description="Helical" evidence="1">
    <location>
        <begin position="76"/>
        <end position="99"/>
    </location>
</feature>
<name>A0A160VBC0_9ZZZZ</name>
<keyword evidence="1" id="KW-1133">Transmembrane helix</keyword>
<evidence type="ECO:0000313" key="2">
    <source>
        <dbReference type="EMBL" id="CUV03449.1"/>
    </source>
</evidence>
<gene>
    <name evidence="2" type="ORF">MGWOODY_Clf208</name>
</gene>
<keyword evidence="1" id="KW-0472">Membrane</keyword>
<evidence type="ECO:0000256" key="1">
    <source>
        <dbReference type="SAM" id="Phobius"/>
    </source>
</evidence>
<accession>A0A160VBC0</accession>